<dbReference type="Pfam" id="PF00266">
    <property type="entry name" value="Aminotran_5"/>
    <property type="match status" value="1"/>
</dbReference>
<name>A0A1G2BA26_9BACT</name>
<keyword evidence="7" id="KW-0411">Iron-sulfur</keyword>
<dbReference type="Proteomes" id="UP000176952">
    <property type="component" value="Unassembled WGS sequence"/>
</dbReference>
<evidence type="ECO:0000256" key="2">
    <source>
        <dbReference type="ARBA" id="ARBA00006490"/>
    </source>
</evidence>
<dbReference type="GO" id="GO:0046872">
    <property type="term" value="F:metal ion binding"/>
    <property type="evidence" value="ECO:0007669"/>
    <property type="project" value="UniProtKB-KW"/>
</dbReference>
<dbReference type="InterPro" id="IPR000192">
    <property type="entry name" value="Aminotrans_V_dom"/>
</dbReference>
<organism evidence="10 11">
    <name type="scientific">Candidatus Kerfeldbacteria bacterium RIFCSPHIGHO2_12_FULL_48_17</name>
    <dbReference type="NCBI Taxonomy" id="1798542"/>
    <lineage>
        <taxon>Bacteria</taxon>
        <taxon>Candidatus Kerfeldiibacteriota</taxon>
    </lineage>
</organism>
<keyword evidence="5" id="KW-0663">Pyridoxal phosphate</keyword>
<sequence>MKRTHSLYLDFAAASPLDPDVARVMQPFFSDFFANPSSTHALGREVRQCLDAARARVAGLMGATTDEIIFTHSGTESNNLAILGIARAHKHRGKHIISTPLEHSSVAEPLKQLAREGFEITFVEIDEYGVVSLEDLRKQLRADTILVSMIAAHNEIGTVQPIPEIAVTLHRFDKNIIFHIDACQYAGFFPLQVADLGVDALTCNGSKLHGPKGVGMLYVRKGVHCEPLMYGGGQEWGKWSGTENAMSIVGFAQAFENTQIFIRNQSAVQSVATMRDEFFGVVRAAVPDVALNGHSSRRLPNNLHITLPGFDTETLLVALDQAGLCVSSGSACQSGALEKSPILGVLGKHPKKGAQLRVTFARTTTRRQMQQGAEILLATLQKFAKKF</sequence>
<dbReference type="PIRSF" id="PIRSF005572">
    <property type="entry name" value="NifS"/>
    <property type="match status" value="1"/>
</dbReference>
<evidence type="ECO:0000259" key="9">
    <source>
        <dbReference type="Pfam" id="PF00266"/>
    </source>
</evidence>
<dbReference type="SUPFAM" id="SSF53383">
    <property type="entry name" value="PLP-dependent transferases"/>
    <property type="match status" value="1"/>
</dbReference>
<dbReference type="GO" id="GO:0051536">
    <property type="term" value="F:iron-sulfur cluster binding"/>
    <property type="evidence" value="ECO:0007669"/>
    <property type="project" value="UniProtKB-KW"/>
</dbReference>
<dbReference type="InterPro" id="IPR016454">
    <property type="entry name" value="Cysteine_dSase"/>
</dbReference>
<keyword evidence="4" id="KW-0479">Metal-binding</keyword>
<evidence type="ECO:0000313" key="10">
    <source>
        <dbReference type="EMBL" id="OGY85130.1"/>
    </source>
</evidence>
<feature type="domain" description="Aminotransferase class V" evidence="9">
    <location>
        <begin position="8"/>
        <end position="370"/>
    </location>
</feature>
<accession>A0A1G2BA26</accession>
<dbReference type="InterPro" id="IPR015424">
    <property type="entry name" value="PyrdxlP-dep_Trfase"/>
</dbReference>
<dbReference type="PANTHER" id="PTHR11601:SF34">
    <property type="entry name" value="CYSTEINE DESULFURASE"/>
    <property type="match status" value="1"/>
</dbReference>
<dbReference type="AlphaFoldDB" id="A0A1G2BA26"/>
<gene>
    <name evidence="10" type="ORF">A3F54_04355</name>
</gene>
<dbReference type="GO" id="GO:0031071">
    <property type="term" value="F:cysteine desulfurase activity"/>
    <property type="evidence" value="ECO:0007669"/>
    <property type="project" value="UniProtKB-EC"/>
</dbReference>
<comment type="caution">
    <text evidence="10">The sequence shown here is derived from an EMBL/GenBank/DDBJ whole genome shotgun (WGS) entry which is preliminary data.</text>
</comment>
<evidence type="ECO:0000256" key="3">
    <source>
        <dbReference type="ARBA" id="ARBA00022679"/>
    </source>
</evidence>
<evidence type="ECO:0000256" key="8">
    <source>
        <dbReference type="ARBA" id="ARBA00050776"/>
    </source>
</evidence>
<dbReference type="Gene3D" id="3.90.1150.10">
    <property type="entry name" value="Aspartate Aminotransferase, domain 1"/>
    <property type="match status" value="1"/>
</dbReference>
<comment type="catalytic activity">
    <reaction evidence="8">
        <text>(sulfur carrier)-H + L-cysteine = (sulfur carrier)-SH + L-alanine</text>
        <dbReference type="Rhea" id="RHEA:43892"/>
        <dbReference type="Rhea" id="RHEA-COMP:14737"/>
        <dbReference type="Rhea" id="RHEA-COMP:14739"/>
        <dbReference type="ChEBI" id="CHEBI:29917"/>
        <dbReference type="ChEBI" id="CHEBI:35235"/>
        <dbReference type="ChEBI" id="CHEBI:57972"/>
        <dbReference type="ChEBI" id="CHEBI:64428"/>
        <dbReference type="EC" id="2.8.1.7"/>
    </reaction>
</comment>
<dbReference type="Gene3D" id="1.10.260.50">
    <property type="match status" value="1"/>
</dbReference>
<dbReference type="InterPro" id="IPR015421">
    <property type="entry name" value="PyrdxlP-dep_Trfase_major"/>
</dbReference>
<evidence type="ECO:0000256" key="1">
    <source>
        <dbReference type="ARBA" id="ARBA00001933"/>
    </source>
</evidence>
<keyword evidence="6" id="KW-0408">Iron</keyword>
<evidence type="ECO:0000256" key="7">
    <source>
        <dbReference type="ARBA" id="ARBA00023014"/>
    </source>
</evidence>
<evidence type="ECO:0000256" key="5">
    <source>
        <dbReference type="ARBA" id="ARBA00022898"/>
    </source>
</evidence>
<comment type="similarity">
    <text evidence="2">Belongs to the class-V pyridoxal-phosphate-dependent aminotransferase family. NifS/IscS subfamily.</text>
</comment>
<evidence type="ECO:0000256" key="4">
    <source>
        <dbReference type="ARBA" id="ARBA00022723"/>
    </source>
</evidence>
<proteinExistence type="inferred from homology"/>
<dbReference type="EMBL" id="MHKD01000004">
    <property type="protein sequence ID" value="OGY85130.1"/>
    <property type="molecule type" value="Genomic_DNA"/>
</dbReference>
<evidence type="ECO:0000256" key="6">
    <source>
        <dbReference type="ARBA" id="ARBA00023004"/>
    </source>
</evidence>
<dbReference type="STRING" id="1798542.A3F54_04355"/>
<reference evidence="10 11" key="1">
    <citation type="journal article" date="2016" name="Nat. Commun.">
        <title>Thousands of microbial genomes shed light on interconnected biogeochemical processes in an aquifer system.</title>
        <authorList>
            <person name="Anantharaman K."/>
            <person name="Brown C.T."/>
            <person name="Hug L.A."/>
            <person name="Sharon I."/>
            <person name="Castelle C.J."/>
            <person name="Probst A.J."/>
            <person name="Thomas B.C."/>
            <person name="Singh A."/>
            <person name="Wilkins M.J."/>
            <person name="Karaoz U."/>
            <person name="Brodie E.L."/>
            <person name="Williams K.H."/>
            <person name="Hubbard S.S."/>
            <person name="Banfield J.F."/>
        </authorList>
    </citation>
    <scope>NUCLEOTIDE SEQUENCE [LARGE SCALE GENOMIC DNA]</scope>
</reference>
<dbReference type="PANTHER" id="PTHR11601">
    <property type="entry name" value="CYSTEINE DESULFURYLASE FAMILY MEMBER"/>
    <property type="match status" value="1"/>
</dbReference>
<comment type="cofactor">
    <cofactor evidence="1">
        <name>pyridoxal 5'-phosphate</name>
        <dbReference type="ChEBI" id="CHEBI:597326"/>
    </cofactor>
</comment>
<protein>
    <recommendedName>
        <fullName evidence="9">Aminotransferase class V domain-containing protein</fullName>
    </recommendedName>
</protein>
<dbReference type="InterPro" id="IPR015422">
    <property type="entry name" value="PyrdxlP-dep_Trfase_small"/>
</dbReference>
<dbReference type="Gene3D" id="3.40.640.10">
    <property type="entry name" value="Type I PLP-dependent aspartate aminotransferase-like (Major domain)"/>
    <property type="match status" value="1"/>
</dbReference>
<keyword evidence="3" id="KW-0808">Transferase</keyword>
<evidence type="ECO:0000313" key="11">
    <source>
        <dbReference type="Proteomes" id="UP000176952"/>
    </source>
</evidence>